<dbReference type="InterPro" id="IPR000330">
    <property type="entry name" value="SNF2_N"/>
</dbReference>
<gene>
    <name evidence="3" type="ORF">BHU72_14560</name>
</gene>
<dbReference type="GO" id="GO:0005524">
    <property type="term" value="F:ATP binding"/>
    <property type="evidence" value="ECO:0007669"/>
    <property type="project" value="InterPro"/>
</dbReference>
<sequence length="584" mass="67516">MSRNYSAPAYLQPQRETTYYGSIDYEDRTGSWIIHAQPIVLQLIKRLFPSADSRGSGVARFKANKRSTGDLNWLMLRYPLEVKCYEKWDSEYVKIVNHAIESRKILFQPNQKNPGKIFKGILRKYQKEGLAWMQHFKKTLLADEVGLGKTVQFLALVATVNQWPVLLVVPKHLMKQWRRKIDEFLELPVMKGQNYALFDRDDNIHFITGTKPYELPQVPMYITHYGLIGYWKDALDAYSFPIVGFDEIHHLRHTGTQKYSAASLLSEQAEYSIGMSATPIYNYGNEIHSVLNIIEHHCLGDWESFSREWCTGYGTKLVAEPEVLNNHLKNEGLLLRRTEDEAKLELPPLNRSIVDIDMDQDLFEKLLKEYETLDKAKKYSETSEWSLKGQLKTKIVEETRKATGIAKAAHVAIFVKSLLDTGEKVLLYGYHHQVYEIWEEEFKEYNPVFIHGKSKNRDESLDRFMNGDSKLLVMSLRTGEGIDGLQHACRFIVFGELDWSAGIHHQCEGRLARDGQKRTVFSYYLIASNTSDDQILETVGLKKSQFIQLMGDKQETPDEQQRSELLANKQMEVVIDNLKNMNVK</sequence>
<evidence type="ECO:0000259" key="2">
    <source>
        <dbReference type="PROSITE" id="PS51192"/>
    </source>
</evidence>
<dbReference type="SUPFAM" id="SSF52540">
    <property type="entry name" value="P-loop containing nucleoside triphosphate hydrolases"/>
    <property type="match status" value="2"/>
</dbReference>
<dbReference type="STRING" id="1390249.BHU72_14560"/>
<dbReference type="PANTHER" id="PTHR45766">
    <property type="entry name" value="DNA ANNEALING HELICASE AND ENDONUCLEASE ZRANB3 FAMILY MEMBER"/>
    <property type="match status" value="1"/>
</dbReference>
<dbReference type="EMBL" id="MJAT01000008">
    <property type="protein sequence ID" value="OEH86076.1"/>
    <property type="molecule type" value="Genomic_DNA"/>
</dbReference>
<reference evidence="3 4" key="1">
    <citation type="submission" date="2016-09" db="EMBL/GenBank/DDBJ databases">
        <title>Desulfuribacillus arsenicus sp. nov., an obligately anaerobic, dissimilatory arsenic- and antimonate-reducing bacterium isolated from anoxic sediments.</title>
        <authorList>
            <person name="Abin C.A."/>
            <person name="Hollibaugh J.T."/>
        </authorList>
    </citation>
    <scope>NUCLEOTIDE SEQUENCE [LARGE SCALE GENOMIC DNA]</scope>
    <source>
        <strain evidence="3 4">MLFW-2</strain>
    </source>
</reference>
<dbReference type="InterPro" id="IPR049730">
    <property type="entry name" value="SNF2/RAD54-like_C"/>
</dbReference>
<dbReference type="PANTHER" id="PTHR45766:SF6">
    <property type="entry name" value="SWI_SNF-RELATED MATRIX-ASSOCIATED ACTIN-DEPENDENT REGULATOR OF CHROMATIN SUBFAMILY A-LIKE PROTEIN 1"/>
    <property type="match status" value="1"/>
</dbReference>
<dbReference type="GO" id="GO:0031297">
    <property type="term" value="P:replication fork processing"/>
    <property type="evidence" value="ECO:0007669"/>
    <property type="project" value="TreeGrafter"/>
</dbReference>
<dbReference type="PROSITE" id="PS51192">
    <property type="entry name" value="HELICASE_ATP_BIND_1"/>
    <property type="match status" value="1"/>
</dbReference>
<dbReference type="Pfam" id="PF00176">
    <property type="entry name" value="SNF2-rel_dom"/>
    <property type="match status" value="1"/>
</dbReference>
<dbReference type="Pfam" id="PF00271">
    <property type="entry name" value="Helicase_C"/>
    <property type="match status" value="1"/>
</dbReference>
<dbReference type="InterPro" id="IPR001650">
    <property type="entry name" value="Helicase_C-like"/>
</dbReference>
<dbReference type="SMART" id="SM00487">
    <property type="entry name" value="DEXDc"/>
    <property type="match status" value="1"/>
</dbReference>
<protein>
    <recommendedName>
        <fullName evidence="2">Helicase ATP-binding domain-containing protein</fullName>
    </recommendedName>
</protein>
<feature type="domain" description="Helicase ATP-binding" evidence="2">
    <location>
        <begin position="130"/>
        <end position="297"/>
    </location>
</feature>
<organism evidence="3 4">
    <name type="scientific">Desulfuribacillus stibiiarsenatis</name>
    <dbReference type="NCBI Taxonomy" id="1390249"/>
    <lineage>
        <taxon>Bacteria</taxon>
        <taxon>Bacillati</taxon>
        <taxon>Bacillota</taxon>
        <taxon>Desulfuribacillia</taxon>
        <taxon>Desulfuribacillales</taxon>
        <taxon>Desulfuribacillaceae</taxon>
        <taxon>Desulfuribacillus</taxon>
    </lineage>
</organism>
<comment type="caution">
    <text evidence="3">The sequence shown here is derived from an EMBL/GenBank/DDBJ whole genome shotgun (WGS) entry which is preliminary data.</text>
</comment>
<dbReference type="AlphaFoldDB" id="A0A1E5L7H6"/>
<evidence type="ECO:0000256" key="1">
    <source>
        <dbReference type="ARBA" id="ARBA00022801"/>
    </source>
</evidence>
<evidence type="ECO:0000313" key="4">
    <source>
        <dbReference type="Proteomes" id="UP000095255"/>
    </source>
</evidence>
<accession>A0A1E5L7H6</accession>
<evidence type="ECO:0000313" key="3">
    <source>
        <dbReference type="EMBL" id="OEH86076.1"/>
    </source>
</evidence>
<dbReference type="Gene3D" id="3.40.50.300">
    <property type="entry name" value="P-loop containing nucleotide triphosphate hydrolases"/>
    <property type="match status" value="1"/>
</dbReference>
<dbReference type="Proteomes" id="UP000095255">
    <property type="component" value="Unassembled WGS sequence"/>
</dbReference>
<dbReference type="InterPro" id="IPR038718">
    <property type="entry name" value="SNF2-like_sf"/>
</dbReference>
<name>A0A1E5L7H6_9FIRM</name>
<dbReference type="Gene3D" id="3.40.50.10810">
    <property type="entry name" value="Tandem AAA-ATPase domain"/>
    <property type="match status" value="1"/>
</dbReference>
<keyword evidence="4" id="KW-1185">Reference proteome</keyword>
<dbReference type="GO" id="GO:0006281">
    <property type="term" value="P:DNA repair"/>
    <property type="evidence" value="ECO:0007669"/>
    <property type="project" value="TreeGrafter"/>
</dbReference>
<dbReference type="InterPro" id="IPR014001">
    <property type="entry name" value="Helicase_ATP-bd"/>
</dbReference>
<dbReference type="SMART" id="SM00490">
    <property type="entry name" value="HELICc"/>
    <property type="match status" value="1"/>
</dbReference>
<dbReference type="GO" id="GO:0016787">
    <property type="term" value="F:hydrolase activity"/>
    <property type="evidence" value="ECO:0007669"/>
    <property type="project" value="UniProtKB-KW"/>
</dbReference>
<proteinExistence type="predicted"/>
<keyword evidence="1" id="KW-0378">Hydrolase</keyword>
<dbReference type="InterPro" id="IPR027417">
    <property type="entry name" value="P-loop_NTPase"/>
</dbReference>
<dbReference type="CDD" id="cd18793">
    <property type="entry name" value="SF2_C_SNF"/>
    <property type="match status" value="1"/>
</dbReference>